<name>A0ABW2AJP9_9MICO</name>
<feature type="region of interest" description="Disordered" evidence="4">
    <location>
        <begin position="155"/>
        <end position="179"/>
    </location>
</feature>
<organism evidence="7 8">
    <name type="scientific">Flexivirga alba</name>
    <dbReference type="NCBI Taxonomy" id="702742"/>
    <lineage>
        <taxon>Bacteria</taxon>
        <taxon>Bacillati</taxon>
        <taxon>Actinomycetota</taxon>
        <taxon>Actinomycetes</taxon>
        <taxon>Micrococcales</taxon>
        <taxon>Dermacoccaceae</taxon>
        <taxon>Flexivirga</taxon>
    </lineage>
</organism>
<protein>
    <submittedName>
        <fullName evidence="7">Lrp/AsnC family transcriptional regulator</fullName>
    </submittedName>
</protein>
<dbReference type="SUPFAM" id="SSF46785">
    <property type="entry name" value="Winged helix' DNA-binding domain"/>
    <property type="match status" value="2"/>
</dbReference>
<comment type="caution">
    <text evidence="7">The sequence shown here is derived from an EMBL/GenBank/DDBJ whole genome shotgun (WGS) entry which is preliminary data.</text>
</comment>
<dbReference type="InterPro" id="IPR000485">
    <property type="entry name" value="AsnC-type_HTH_dom"/>
</dbReference>
<dbReference type="InterPro" id="IPR036390">
    <property type="entry name" value="WH_DNA-bd_sf"/>
</dbReference>
<dbReference type="PRINTS" id="PR00033">
    <property type="entry name" value="HTHASNC"/>
</dbReference>
<accession>A0ABW2AJP9</accession>
<dbReference type="InterPro" id="IPR036388">
    <property type="entry name" value="WH-like_DNA-bd_sf"/>
</dbReference>
<dbReference type="Pfam" id="PF01037">
    <property type="entry name" value="AsnC_trans_reg"/>
    <property type="match status" value="1"/>
</dbReference>
<evidence type="ECO:0000313" key="7">
    <source>
        <dbReference type="EMBL" id="MFC6706829.1"/>
    </source>
</evidence>
<keyword evidence="8" id="KW-1185">Reference proteome</keyword>
<dbReference type="SUPFAM" id="SSF54909">
    <property type="entry name" value="Dimeric alpha+beta barrel"/>
    <property type="match status" value="1"/>
</dbReference>
<evidence type="ECO:0000259" key="6">
    <source>
        <dbReference type="Pfam" id="PF13404"/>
    </source>
</evidence>
<dbReference type="SMART" id="SM00344">
    <property type="entry name" value="HTH_ASNC"/>
    <property type="match status" value="2"/>
</dbReference>
<evidence type="ECO:0000256" key="4">
    <source>
        <dbReference type="SAM" id="MobiDB-lite"/>
    </source>
</evidence>
<proteinExistence type="predicted"/>
<dbReference type="InterPro" id="IPR019888">
    <property type="entry name" value="Tscrpt_reg_AsnC-like"/>
</dbReference>
<gene>
    <name evidence="7" type="ORF">ACFQDH_16605</name>
</gene>
<sequence length="350" mass="37947">MIDFGILSEIDLALIAVLQAEPRASWATVSRVTGLSPATAARHWERLAASGVVWVTASPGEAVWSAHCVAYVEVTCTAGATLEVAHTLAQDPHALTVEVTAGSADLFLTVAAVDLSTMSNYLLRRVDTVAGITHTNTRISTKLYKDGSHWRLDARPRRRSAPPSAGLVTRPGRESAAQHADLDRKLSLLLGMDGRASYADLSHQLEVSEATVRRRVDQLLRSGAVILRTEVSAERVGWPVSAIMSLDVPVTLLGEAARTATRLRQVRLVATVAGRPSLIVVAWLKYLEEIHELEGQLVDTVPQLQVQNRLTVLHTVKRMGRILDEHGDATGVVPMSHWQNPFESADLAPA</sequence>
<evidence type="ECO:0000256" key="1">
    <source>
        <dbReference type="ARBA" id="ARBA00023015"/>
    </source>
</evidence>
<evidence type="ECO:0000256" key="2">
    <source>
        <dbReference type="ARBA" id="ARBA00023125"/>
    </source>
</evidence>
<keyword evidence="1" id="KW-0805">Transcription regulation</keyword>
<dbReference type="Gene3D" id="3.30.70.920">
    <property type="match status" value="2"/>
</dbReference>
<dbReference type="Gene3D" id="1.10.10.10">
    <property type="entry name" value="Winged helix-like DNA-binding domain superfamily/Winged helix DNA-binding domain"/>
    <property type="match status" value="2"/>
</dbReference>
<reference evidence="8" key="1">
    <citation type="journal article" date="2019" name="Int. J. Syst. Evol. Microbiol.">
        <title>The Global Catalogue of Microorganisms (GCM) 10K type strain sequencing project: providing services to taxonomists for standard genome sequencing and annotation.</title>
        <authorList>
            <consortium name="The Broad Institute Genomics Platform"/>
            <consortium name="The Broad Institute Genome Sequencing Center for Infectious Disease"/>
            <person name="Wu L."/>
            <person name="Ma J."/>
        </authorList>
    </citation>
    <scope>NUCLEOTIDE SEQUENCE [LARGE SCALE GENOMIC DNA]</scope>
    <source>
        <strain evidence="8">CCUG 58127</strain>
    </source>
</reference>
<dbReference type="Proteomes" id="UP001596298">
    <property type="component" value="Unassembled WGS sequence"/>
</dbReference>
<dbReference type="RefSeq" id="WP_382404887.1">
    <property type="nucleotide sequence ID" value="NZ_JBHSWH010000001.1"/>
</dbReference>
<evidence type="ECO:0000256" key="3">
    <source>
        <dbReference type="ARBA" id="ARBA00023163"/>
    </source>
</evidence>
<feature type="domain" description="HTH asnC-type" evidence="6">
    <location>
        <begin position="181"/>
        <end position="219"/>
    </location>
</feature>
<evidence type="ECO:0000259" key="5">
    <source>
        <dbReference type="Pfam" id="PF01037"/>
    </source>
</evidence>
<dbReference type="InterPro" id="IPR019887">
    <property type="entry name" value="Tscrpt_reg_AsnC/Lrp_C"/>
</dbReference>
<dbReference type="EMBL" id="JBHSWH010000001">
    <property type="protein sequence ID" value="MFC6706829.1"/>
    <property type="molecule type" value="Genomic_DNA"/>
</dbReference>
<dbReference type="PANTHER" id="PTHR30154">
    <property type="entry name" value="LEUCINE-RESPONSIVE REGULATORY PROTEIN"/>
    <property type="match status" value="1"/>
</dbReference>
<dbReference type="InterPro" id="IPR011008">
    <property type="entry name" value="Dimeric_a/b-barrel"/>
</dbReference>
<keyword evidence="3" id="KW-0804">Transcription</keyword>
<feature type="domain" description="Transcription regulator AsnC/Lrp ligand binding" evidence="5">
    <location>
        <begin position="72"/>
        <end position="141"/>
    </location>
</feature>
<keyword evidence="2" id="KW-0238">DNA-binding</keyword>
<dbReference type="Pfam" id="PF13404">
    <property type="entry name" value="HTH_AsnC-type"/>
    <property type="match status" value="2"/>
</dbReference>
<evidence type="ECO:0000313" key="8">
    <source>
        <dbReference type="Proteomes" id="UP001596298"/>
    </source>
</evidence>
<feature type="domain" description="HTH asnC-type" evidence="6">
    <location>
        <begin position="7"/>
        <end position="47"/>
    </location>
</feature>
<dbReference type="PANTHER" id="PTHR30154:SF34">
    <property type="entry name" value="TRANSCRIPTIONAL REGULATOR AZLB"/>
    <property type="match status" value="1"/>
</dbReference>